<feature type="domain" description="Cation/H+ exchanger transmembrane" evidence="10">
    <location>
        <begin position="18"/>
        <end position="369"/>
    </location>
</feature>
<keyword evidence="6 9" id="KW-1133">Transmembrane helix</keyword>
<feature type="transmembrane region" description="Helical" evidence="9">
    <location>
        <begin position="352"/>
        <end position="375"/>
    </location>
</feature>
<feature type="transmembrane region" description="Helical" evidence="9">
    <location>
        <begin position="212"/>
        <end position="231"/>
    </location>
</feature>
<dbReference type="Proteomes" id="UP000228987">
    <property type="component" value="Unassembled WGS sequence"/>
</dbReference>
<accession>A0A2A5CDU1</accession>
<evidence type="ECO:0000313" key="11">
    <source>
        <dbReference type="EMBL" id="PCJ41698.1"/>
    </source>
</evidence>
<comment type="caution">
    <text evidence="11">The sequence shown here is derived from an EMBL/GenBank/DDBJ whole genome shotgun (WGS) entry which is preliminary data.</text>
</comment>
<dbReference type="EMBL" id="NVWI01000004">
    <property type="protein sequence ID" value="PCJ41698.1"/>
    <property type="molecule type" value="Genomic_DNA"/>
</dbReference>
<evidence type="ECO:0000256" key="9">
    <source>
        <dbReference type="SAM" id="Phobius"/>
    </source>
</evidence>
<reference evidence="12" key="1">
    <citation type="submission" date="2017-08" db="EMBL/GenBank/DDBJ databases">
        <title>A dynamic microbial community with high functional redundancy inhabits the cold, oxic subseafloor aquifer.</title>
        <authorList>
            <person name="Tully B.J."/>
            <person name="Wheat C.G."/>
            <person name="Glazer B.T."/>
            <person name="Huber J.A."/>
        </authorList>
    </citation>
    <scope>NUCLEOTIDE SEQUENCE [LARGE SCALE GENOMIC DNA]</scope>
</reference>
<feature type="transmembrane region" description="Helical" evidence="9">
    <location>
        <begin position="148"/>
        <end position="167"/>
    </location>
</feature>
<evidence type="ECO:0000256" key="7">
    <source>
        <dbReference type="ARBA" id="ARBA00023065"/>
    </source>
</evidence>
<feature type="transmembrane region" description="Helical" evidence="9">
    <location>
        <begin position="32"/>
        <end position="50"/>
    </location>
</feature>
<feature type="transmembrane region" description="Helical" evidence="9">
    <location>
        <begin position="179"/>
        <end position="200"/>
    </location>
</feature>
<dbReference type="GO" id="GO:0016020">
    <property type="term" value="C:membrane"/>
    <property type="evidence" value="ECO:0007669"/>
    <property type="project" value="UniProtKB-SubCell"/>
</dbReference>
<evidence type="ECO:0000256" key="2">
    <source>
        <dbReference type="ARBA" id="ARBA00005551"/>
    </source>
</evidence>
<feature type="transmembrane region" description="Helical" evidence="9">
    <location>
        <begin position="117"/>
        <end position="136"/>
    </location>
</feature>
<name>A0A2A5CDU1_9GAMM</name>
<dbReference type="PANTHER" id="PTHR42751">
    <property type="entry name" value="SODIUM/HYDROGEN EXCHANGER FAMILY/TRKA DOMAIN PROTEIN"/>
    <property type="match status" value="1"/>
</dbReference>
<comment type="subcellular location">
    <subcellularLocation>
        <location evidence="1">Membrane</location>
        <topology evidence="1">Multi-pass membrane protein</topology>
    </subcellularLocation>
</comment>
<feature type="transmembrane region" description="Helical" evidence="9">
    <location>
        <begin position="56"/>
        <end position="75"/>
    </location>
</feature>
<feature type="transmembrane region" description="Helical" evidence="9">
    <location>
        <begin position="237"/>
        <end position="257"/>
    </location>
</feature>
<evidence type="ECO:0000256" key="3">
    <source>
        <dbReference type="ARBA" id="ARBA00022448"/>
    </source>
</evidence>
<evidence type="ECO:0000259" key="10">
    <source>
        <dbReference type="Pfam" id="PF00999"/>
    </source>
</evidence>
<dbReference type="Gene3D" id="1.20.1530.20">
    <property type="match status" value="1"/>
</dbReference>
<evidence type="ECO:0000256" key="6">
    <source>
        <dbReference type="ARBA" id="ARBA00022989"/>
    </source>
</evidence>
<keyword evidence="8 9" id="KW-0472">Membrane</keyword>
<keyword evidence="4" id="KW-0050">Antiport</keyword>
<dbReference type="Pfam" id="PF00999">
    <property type="entry name" value="Na_H_Exchanger"/>
    <property type="match status" value="1"/>
</dbReference>
<evidence type="ECO:0000256" key="1">
    <source>
        <dbReference type="ARBA" id="ARBA00004141"/>
    </source>
</evidence>
<dbReference type="AlphaFoldDB" id="A0A2A5CDU1"/>
<gene>
    <name evidence="11" type="ORF">COA71_06700</name>
</gene>
<dbReference type="InterPro" id="IPR038770">
    <property type="entry name" value="Na+/solute_symporter_sf"/>
</dbReference>
<dbReference type="GO" id="GO:1902600">
    <property type="term" value="P:proton transmembrane transport"/>
    <property type="evidence" value="ECO:0007669"/>
    <property type="project" value="InterPro"/>
</dbReference>
<keyword evidence="7" id="KW-0406">Ion transport</keyword>
<dbReference type="PANTHER" id="PTHR42751:SF3">
    <property type="entry name" value="SODIUM_GLUTAMATE SYMPORTER"/>
    <property type="match status" value="1"/>
</dbReference>
<proteinExistence type="inferred from homology"/>
<keyword evidence="5 9" id="KW-0812">Transmembrane</keyword>
<comment type="similarity">
    <text evidence="2">Belongs to the monovalent cation:proton antiporter 2 (CPA2) transporter (TC 2.A.37) family.</text>
</comment>
<evidence type="ECO:0000313" key="12">
    <source>
        <dbReference type="Proteomes" id="UP000228987"/>
    </source>
</evidence>
<feature type="transmembrane region" description="Helical" evidence="9">
    <location>
        <begin position="286"/>
        <end position="309"/>
    </location>
</feature>
<dbReference type="GO" id="GO:0015297">
    <property type="term" value="F:antiporter activity"/>
    <property type="evidence" value="ECO:0007669"/>
    <property type="project" value="UniProtKB-KW"/>
</dbReference>
<evidence type="ECO:0000256" key="8">
    <source>
        <dbReference type="ARBA" id="ARBA00023136"/>
    </source>
</evidence>
<evidence type="ECO:0000256" key="4">
    <source>
        <dbReference type="ARBA" id="ARBA00022449"/>
    </source>
</evidence>
<sequence length="386" mass="42199">MESESLLFSFFLIFSGAALLSTLALFFRQPLLVAYIVAGVALGPYGFGYISDPTLLTDISEFGIIFLLFLLGLDMQPAKLLVTLKKTFLVTMASALVFILIGYGTGLIFAFSKMESLVIGFSMIFSSTIIGIKLLPTTVLHQKHMGEIMVGILLLQDFIAIFILVFLDSESFEQATALRVLLALPLLIFGAYIVTQYVLIKLIARFDQFKEYIFLLAIGWCLAVAEMAAFLGLSVEIGAFIAGVSLATSPIALYIAINLKPLRDFFLILFFFSLGARFNISLLGAIMWPALLLAGLALAVKPVVFHYLLKQFSERDSLAWDAGLRLGQISEFSLLIAFVATQSGVIGEKASLVIQGAAILTFLVSSYIVVLFCPTPISISSKLRRD</sequence>
<protein>
    <submittedName>
        <fullName evidence="11">Sodium:proton antiporter</fullName>
    </submittedName>
</protein>
<keyword evidence="3" id="KW-0813">Transport</keyword>
<organism evidence="11 12">
    <name type="scientific">SAR86 cluster bacterium</name>
    <dbReference type="NCBI Taxonomy" id="2030880"/>
    <lineage>
        <taxon>Bacteria</taxon>
        <taxon>Pseudomonadati</taxon>
        <taxon>Pseudomonadota</taxon>
        <taxon>Gammaproteobacteria</taxon>
        <taxon>SAR86 cluster</taxon>
    </lineage>
</organism>
<dbReference type="InterPro" id="IPR006153">
    <property type="entry name" value="Cation/H_exchanger_TM"/>
</dbReference>
<evidence type="ECO:0000256" key="5">
    <source>
        <dbReference type="ARBA" id="ARBA00022692"/>
    </source>
</evidence>
<feature type="transmembrane region" description="Helical" evidence="9">
    <location>
        <begin position="87"/>
        <end position="111"/>
    </location>
</feature>
<feature type="transmembrane region" description="Helical" evidence="9">
    <location>
        <begin position="6"/>
        <end position="27"/>
    </location>
</feature>